<dbReference type="SUPFAM" id="SSF49785">
    <property type="entry name" value="Galactose-binding domain-like"/>
    <property type="match status" value="1"/>
</dbReference>
<reference evidence="10 11" key="1">
    <citation type="submission" date="2016-10" db="EMBL/GenBank/DDBJ databases">
        <authorList>
            <person name="de Groot N.N."/>
        </authorList>
    </citation>
    <scope>NUCLEOTIDE SEQUENCE [LARGE SCALE GENOMIC DNA]</scope>
    <source>
        <strain evidence="10 11">AR40</strain>
    </source>
</reference>
<dbReference type="PANTHER" id="PTHR10066">
    <property type="entry name" value="BETA-GLUCURONIDASE"/>
    <property type="match status" value="1"/>
</dbReference>
<dbReference type="InterPro" id="IPR006104">
    <property type="entry name" value="Glyco_hydro_2_N"/>
</dbReference>
<keyword evidence="5 6" id="KW-0326">Glycosidase</keyword>
<evidence type="ECO:0000259" key="7">
    <source>
        <dbReference type="Pfam" id="PF00703"/>
    </source>
</evidence>
<dbReference type="GO" id="GO:0019391">
    <property type="term" value="P:glucuronoside catabolic process"/>
    <property type="evidence" value="ECO:0007669"/>
    <property type="project" value="TreeGrafter"/>
</dbReference>
<comment type="similarity">
    <text evidence="1 6">Belongs to the glycosyl hydrolase 2 family.</text>
</comment>
<dbReference type="InterPro" id="IPR006101">
    <property type="entry name" value="Glyco_hydro_2"/>
</dbReference>
<sequence>MIGSLLYPRMTSTRMKFSLDGMWKFTFDRDKTGYDKGFEKGLSEYDMMPVPGSFADMYSDPEKKNYCGDFWYETDFVIPDHDDKKVILRFGSVTHRAVIYINGQNIGEHEGGFLPFALDITDKADIGINKLVVKVNNELNEETLPCGIVKKGKDGKLIAKPYFDFFNYSGIQRSVNLLILPKQSIEDYSVSYELEDNKAIVNCDVTASKSESNLNLTARVRLVDENGNLAADEELDLTSEGTYNKKFTVLNPILWNVLDAHLYTITISLTDSDGNLVDEYSEKIGIRTVKVSGTQILINDKPVYLKGYGKHEDFSVLGRSFNYSVAKRDYECMKWNGANSFRTSHYPYAEEWYQLADEEGFLIIDEVPAVGMMRSTHNFVDAGTGKYTYFFETPTVGTLQKNHLMQVEEMITRDKNHPSVIAFSLFNEPETTSDQSYEYFSKIFEAARVIDPQKRPLTGALEKNSSPEKCKCHKLLDFISLNRYYGWYISGGELDEAQEKFRDELDRWKALDTGKPFIMTEFGTDTMPGNHSLTGTMWSEEYQKNYYEMNFSVIDDYDFMQGEQVWNFADFQTSEGIFRVGGNRKGIFTRDREPKSVAFLLKKRWENK</sequence>
<organism evidence="10 11">
    <name type="scientific">Butyrivibrio fibrisolvens</name>
    <dbReference type="NCBI Taxonomy" id="831"/>
    <lineage>
        <taxon>Bacteria</taxon>
        <taxon>Bacillati</taxon>
        <taxon>Bacillota</taxon>
        <taxon>Clostridia</taxon>
        <taxon>Lachnospirales</taxon>
        <taxon>Lachnospiraceae</taxon>
        <taxon>Butyrivibrio</taxon>
    </lineage>
</organism>
<name>A0A1H9S0S7_BUTFI</name>
<dbReference type="Pfam" id="PF00703">
    <property type="entry name" value="Glyco_hydro_2"/>
    <property type="match status" value="1"/>
</dbReference>
<dbReference type="Gene3D" id="3.20.20.80">
    <property type="entry name" value="Glycosidases"/>
    <property type="match status" value="1"/>
</dbReference>
<accession>A0A1H9S0S7</accession>
<evidence type="ECO:0000313" key="11">
    <source>
        <dbReference type="Proteomes" id="UP000182584"/>
    </source>
</evidence>
<dbReference type="AlphaFoldDB" id="A0A1H9S0S7"/>
<dbReference type="RefSeq" id="WP_074755931.1">
    <property type="nucleotide sequence ID" value="NZ_FOGJ01000011.1"/>
</dbReference>
<evidence type="ECO:0000256" key="4">
    <source>
        <dbReference type="ARBA" id="ARBA00022801"/>
    </source>
</evidence>
<feature type="domain" description="Glycosyl hydrolases family 2 sugar binding" evidence="9">
    <location>
        <begin position="18"/>
        <end position="181"/>
    </location>
</feature>
<feature type="domain" description="Glycoside hydrolase family 2 catalytic" evidence="8">
    <location>
        <begin position="289"/>
        <end position="607"/>
    </location>
</feature>
<dbReference type="EC" id="3.2.1.31" evidence="2"/>
<dbReference type="EMBL" id="FOGJ01000011">
    <property type="protein sequence ID" value="SER77943.1"/>
    <property type="molecule type" value="Genomic_DNA"/>
</dbReference>
<evidence type="ECO:0000256" key="2">
    <source>
        <dbReference type="ARBA" id="ARBA00012761"/>
    </source>
</evidence>
<dbReference type="FunFam" id="3.20.20.80:FF:000080">
    <property type="entry name" value="Beta-glucuronidase UidA"/>
    <property type="match status" value="1"/>
</dbReference>
<evidence type="ECO:0000256" key="5">
    <source>
        <dbReference type="ARBA" id="ARBA00023295"/>
    </source>
</evidence>
<dbReference type="InterPro" id="IPR017853">
    <property type="entry name" value="GH"/>
</dbReference>
<dbReference type="Pfam" id="PF02837">
    <property type="entry name" value="Glyco_hydro_2_N"/>
    <property type="match status" value="1"/>
</dbReference>
<keyword evidence="4 6" id="KW-0378">Hydrolase</keyword>
<dbReference type="Proteomes" id="UP000182584">
    <property type="component" value="Unassembled WGS sequence"/>
</dbReference>
<dbReference type="InterPro" id="IPR006102">
    <property type="entry name" value="Ig-like_GH2"/>
</dbReference>
<dbReference type="Pfam" id="PF02836">
    <property type="entry name" value="Glyco_hydro_2_C"/>
    <property type="match status" value="1"/>
</dbReference>
<evidence type="ECO:0000259" key="8">
    <source>
        <dbReference type="Pfam" id="PF02836"/>
    </source>
</evidence>
<dbReference type="OrthoDB" id="9762066at2"/>
<dbReference type="SUPFAM" id="SSF51445">
    <property type="entry name" value="(Trans)glycosidases"/>
    <property type="match status" value="1"/>
</dbReference>
<dbReference type="PANTHER" id="PTHR10066:SF67">
    <property type="entry name" value="BETA-GLUCURONIDASE"/>
    <property type="match status" value="1"/>
</dbReference>
<evidence type="ECO:0000313" key="10">
    <source>
        <dbReference type="EMBL" id="SER77943.1"/>
    </source>
</evidence>
<dbReference type="PROSITE" id="PS00719">
    <property type="entry name" value="GLYCOSYL_HYDROL_F2_1"/>
    <property type="match status" value="1"/>
</dbReference>
<dbReference type="GO" id="GO:0030246">
    <property type="term" value="F:carbohydrate binding"/>
    <property type="evidence" value="ECO:0007669"/>
    <property type="project" value="TreeGrafter"/>
</dbReference>
<evidence type="ECO:0000256" key="6">
    <source>
        <dbReference type="RuleBase" id="RU361154"/>
    </source>
</evidence>
<feature type="domain" description="Glycoside hydrolase family 2 immunoglobulin-like beta-sandwich" evidence="7">
    <location>
        <begin position="184"/>
        <end position="287"/>
    </location>
</feature>
<dbReference type="InterPro" id="IPR008979">
    <property type="entry name" value="Galactose-bd-like_sf"/>
</dbReference>
<dbReference type="InterPro" id="IPR006103">
    <property type="entry name" value="Glyco_hydro_2_cat"/>
</dbReference>
<evidence type="ECO:0000259" key="9">
    <source>
        <dbReference type="Pfam" id="PF02837"/>
    </source>
</evidence>
<dbReference type="SUPFAM" id="SSF49303">
    <property type="entry name" value="beta-Galactosidase/glucuronidase domain"/>
    <property type="match status" value="1"/>
</dbReference>
<evidence type="ECO:0000256" key="3">
    <source>
        <dbReference type="ARBA" id="ARBA00016205"/>
    </source>
</evidence>
<dbReference type="InterPro" id="IPR023230">
    <property type="entry name" value="Glyco_hydro_2_CS"/>
</dbReference>
<dbReference type="Gene3D" id="2.60.40.10">
    <property type="entry name" value="Immunoglobulins"/>
    <property type="match status" value="1"/>
</dbReference>
<dbReference type="InterPro" id="IPR013783">
    <property type="entry name" value="Ig-like_fold"/>
</dbReference>
<dbReference type="Gene3D" id="2.60.120.260">
    <property type="entry name" value="Galactose-binding domain-like"/>
    <property type="match status" value="1"/>
</dbReference>
<dbReference type="InterPro" id="IPR036156">
    <property type="entry name" value="Beta-gal/glucu_dom_sf"/>
</dbReference>
<dbReference type="PRINTS" id="PR00132">
    <property type="entry name" value="GLHYDRLASE2"/>
</dbReference>
<dbReference type="GO" id="GO:0005975">
    <property type="term" value="P:carbohydrate metabolic process"/>
    <property type="evidence" value="ECO:0007669"/>
    <property type="project" value="InterPro"/>
</dbReference>
<dbReference type="GO" id="GO:0004566">
    <property type="term" value="F:beta-glucuronidase activity"/>
    <property type="evidence" value="ECO:0007669"/>
    <property type="project" value="UniProtKB-EC"/>
</dbReference>
<protein>
    <recommendedName>
        <fullName evidence="3">Beta-glucuronidase</fullName>
        <ecNumber evidence="2">3.2.1.31</ecNumber>
    </recommendedName>
</protein>
<evidence type="ECO:0000256" key="1">
    <source>
        <dbReference type="ARBA" id="ARBA00007401"/>
    </source>
</evidence>
<proteinExistence type="inferred from homology"/>
<dbReference type="NCBIfam" id="NF007538">
    <property type="entry name" value="PRK10150.1"/>
    <property type="match status" value="1"/>
</dbReference>
<gene>
    <name evidence="10" type="ORF">SAMN04487884_1117</name>
</gene>